<dbReference type="InterPro" id="IPR011992">
    <property type="entry name" value="EF-hand-dom_pair"/>
</dbReference>
<evidence type="ECO:0000259" key="4">
    <source>
        <dbReference type="PROSITE" id="PS50222"/>
    </source>
</evidence>
<reference evidence="5 6" key="1">
    <citation type="submission" date="2024-10" db="EMBL/GenBank/DDBJ databases">
        <authorList>
            <person name="Kim D."/>
        </authorList>
    </citation>
    <scope>NUCLEOTIDE SEQUENCE [LARGE SCALE GENOMIC DNA]</scope>
    <source>
        <strain evidence="5">Taebaek</strain>
    </source>
</reference>
<dbReference type="GO" id="GO:0046872">
    <property type="term" value="F:metal ion binding"/>
    <property type="evidence" value="ECO:0007669"/>
    <property type="project" value="UniProtKB-KW"/>
</dbReference>
<dbReference type="PANTHER" id="PTHR23055:SF171">
    <property type="entry name" value="EF-HAND DOMAIN-CONTAINING PROTEIN"/>
    <property type="match status" value="1"/>
</dbReference>
<feature type="compositionally biased region" description="Basic residues" evidence="3">
    <location>
        <begin position="15"/>
        <end position="28"/>
    </location>
</feature>
<gene>
    <name evidence="5" type="ORF">niasHS_018179</name>
</gene>
<evidence type="ECO:0000256" key="1">
    <source>
        <dbReference type="ARBA" id="ARBA00022723"/>
    </source>
</evidence>
<keyword evidence="2" id="KW-0677">Repeat</keyword>
<protein>
    <recommendedName>
        <fullName evidence="4">EF-hand domain-containing protein</fullName>
    </recommendedName>
</protein>
<dbReference type="PROSITE" id="PS50222">
    <property type="entry name" value="EF_HAND_2"/>
    <property type="match status" value="1"/>
</dbReference>
<dbReference type="SUPFAM" id="SSF47473">
    <property type="entry name" value="EF-hand"/>
    <property type="match status" value="1"/>
</dbReference>
<accession>A0ABD2HPE2</accession>
<dbReference type="PANTHER" id="PTHR23055">
    <property type="entry name" value="CALCIUM BINDING PROTEINS"/>
    <property type="match status" value="1"/>
</dbReference>
<evidence type="ECO:0000256" key="2">
    <source>
        <dbReference type="ARBA" id="ARBA00022737"/>
    </source>
</evidence>
<feature type="region of interest" description="Disordered" evidence="3">
    <location>
        <begin position="13"/>
        <end position="75"/>
    </location>
</feature>
<evidence type="ECO:0000313" key="6">
    <source>
        <dbReference type="Proteomes" id="UP001620645"/>
    </source>
</evidence>
<name>A0ABD2HPE2_HETSC</name>
<organism evidence="5 6">
    <name type="scientific">Heterodera schachtii</name>
    <name type="common">Sugarbeet cyst nematode worm</name>
    <name type="synonym">Tylenchus schachtii</name>
    <dbReference type="NCBI Taxonomy" id="97005"/>
    <lineage>
        <taxon>Eukaryota</taxon>
        <taxon>Metazoa</taxon>
        <taxon>Ecdysozoa</taxon>
        <taxon>Nematoda</taxon>
        <taxon>Chromadorea</taxon>
        <taxon>Rhabditida</taxon>
        <taxon>Tylenchina</taxon>
        <taxon>Tylenchomorpha</taxon>
        <taxon>Tylenchoidea</taxon>
        <taxon>Heteroderidae</taxon>
        <taxon>Heteroderinae</taxon>
        <taxon>Heterodera</taxon>
    </lineage>
</organism>
<dbReference type="AlphaFoldDB" id="A0ABD2HPE2"/>
<dbReference type="Proteomes" id="UP001620645">
    <property type="component" value="Unassembled WGS sequence"/>
</dbReference>
<evidence type="ECO:0000256" key="3">
    <source>
        <dbReference type="SAM" id="MobiDB-lite"/>
    </source>
</evidence>
<dbReference type="EMBL" id="JBICCN010000429">
    <property type="protein sequence ID" value="KAL3069454.1"/>
    <property type="molecule type" value="Genomic_DNA"/>
</dbReference>
<feature type="domain" description="EF-hand" evidence="4">
    <location>
        <begin position="312"/>
        <end position="347"/>
    </location>
</feature>
<sequence length="352" mass="38950">MFPATLRFSLQRANRFSRRVRRGTKKLAKKSDSSTAPPAGDSAGAPPLAGQPKSGGEVDNSSMDELSRFEPSERPPTLAQIQEMTAHRFSEQWIKYIYNRFKNECPTGRMKFAEFRRLFGVFIPDRVSDAYLERMFYACQQSCCAVGVAANAVPSSHRAVVDYLTFSDLVVALHRLCDENARANAEWTMRLIAVGTEPTAQQQHQQQHPQQQISFSEFLEFVRAVFALRGRSDQCERKRKADSLLVAGTGGGASAPPQQRRGSTLVRKATIVRSAAMFASAITAPTAGPAIAHFGRAQSSSGADGDAMTRTASEQRALVLFKELDMDEKGFLTTNDFEQFFACQQKPMIFVS</sequence>
<keyword evidence="1" id="KW-0479">Metal-binding</keyword>
<dbReference type="InterPro" id="IPR028846">
    <property type="entry name" value="Recoverin"/>
</dbReference>
<keyword evidence="6" id="KW-1185">Reference proteome</keyword>
<dbReference type="Gene3D" id="1.10.238.10">
    <property type="entry name" value="EF-hand"/>
    <property type="match status" value="1"/>
</dbReference>
<comment type="caution">
    <text evidence="5">The sequence shown here is derived from an EMBL/GenBank/DDBJ whole genome shotgun (WGS) entry which is preliminary data.</text>
</comment>
<feature type="compositionally biased region" description="Low complexity" evidence="3">
    <location>
        <begin position="33"/>
        <end position="47"/>
    </location>
</feature>
<evidence type="ECO:0000313" key="5">
    <source>
        <dbReference type="EMBL" id="KAL3069454.1"/>
    </source>
</evidence>
<proteinExistence type="predicted"/>
<dbReference type="InterPro" id="IPR002048">
    <property type="entry name" value="EF_hand_dom"/>
</dbReference>